<dbReference type="Proteomes" id="UP000001662">
    <property type="component" value="Chromosome"/>
</dbReference>
<dbReference type="PaxDb" id="610130-Closa_1419"/>
<keyword evidence="2" id="KW-1185">Reference proteome</keyword>
<dbReference type="AlphaFoldDB" id="D9R945"/>
<gene>
    <name evidence="1" type="ordered locus">Closa_1419</name>
</gene>
<dbReference type="KEGG" id="csh:Closa_1419"/>
<evidence type="ECO:0000313" key="1">
    <source>
        <dbReference type="EMBL" id="ADL04020.1"/>
    </source>
</evidence>
<evidence type="ECO:0000313" key="2">
    <source>
        <dbReference type="Proteomes" id="UP000001662"/>
    </source>
</evidence>
<dbReference type="HOGENOM" id="CLU_2988766_0_0_9"/>
<reference evidence="1" key="1">
    <citation type="submission" date="2010-07" db="EMBL/GenBank/DDBJ databases">
        <title>Complete sequence of Clostridium saccharolyticum WM1.</title>
        <authorList>
            <consortium name="US DOE Joint Genome Institute"/>
            <person name="Lucas S."/>
            <person name="Copeland A."/>
            <person name="Lapidus A."/>
            <person name="Cheng J.-F."/>
            <person name="Bruce D."/>
            <person name="Goodwin L."/>
            <person name="Pitluck S."/>
            <person name="Chertkov O."/>
            <person name="Detter J.C."/>
            <person name="Han C."/>
            <person name="Tapia R."/>
            <person name="Land M."/>
            <person name="Hauser L."/>
            <person name="Chang Y.-J."/>
            <person name="Jeffries C."/>
            <person name="Kyrpides N."/>
            <person name="Ivanova N."/>
            <person name="Mikhailova N."/>
            <person name="Mouttaki H."/>
            <person name="Lin L."/>
            <person name="Zhou J."/>
            <person name="Hemme C.L."/>
            <person name="Woyke T."/>
        </authorList>
    </citation>
    <scope>NUCLEOTIDE SEQUENCE [LARGE SCALE GENOMIC DNA]</scope>
    <source>
        <strain evidence="1">WM1</strain>
    </source>
</reference>
<protein>
    <submittedName>
        <fullName evidence="1">Uncharacterized protein</fullName>
    </submittedName>
</protein>
<sequence length="57" mass="6541">MLGNCGLAEDINRCSHYIRDKRGCGADHKKCGFFEPTGKVKETTSPKAPKWFEQYYK</sequence>
<proteinExistence type="predicted"/>
<dbReference type="STRING" id="610130.Closa_1419"/>
<dbReference type="EMBL" id="CP002109">
    <property type="protein sequence ID" value="ADL04020.1"/>
    <property type="molecule type" value="Genomic_DNA"/>
</dbReference>
<accession>D9R945</accession>
<organism evidence="1 2">
    <name type="scientific">Lacrimispora saccharolytica (strain ATCC 35040 / DSM 2544 / NRCC 2533 / WM1)</name>
    <name type="common">Clostridium saccharolyticum</name>
    <dbReference type="NCBI Taxonomy" id="610130"/>
    <lineage>
        <taxon>Bacteria</taxon>
        <taxon>Bacillati</taxon>
        <taxon>Bacillota</taxon>
        <taxon>Clostridia</taxon>
        <taxon>Lachnospirales</taxon>
        <taxon>Lachnospiraceae</taxon>
        <taxon>Lacrimispora</taxon>
    </lineage>
</organism>
<name>D9R945_LACSW</name>